<evidence type="ECO:0000313" key="1">
    <source>
        <dbReference type="EMBL" id="KXB35672.1"/>
    </source>
</evidence>
<accession>A0A133XXJ4</accession>
<protein>
    <submittedName>
        <fullName evidence="1">Uncharacterized protein</fullName>
    </submittedName>
</protein>
<comment type="caution">
    <text evidence="1">The sequence shown here is derived from an EMBL/GenBank/DDBJ whole genome shotgun (WGS) entry which is preliminary data.</text>
</comment>
<keyword evidence="2" id="KW-1185">Reference proteome</keyword>
<name>A0A133XXJ4_9ACTN</name>
<organism evidence="1 2">
    <name type="scientific">Atopobium deltae</name>
    <dbReference type="NCBI Taxonomy" id="1393034"/>
    <lineage>
        <taxon>Bacteria</taxon>
        <taxon>Bacillati</taxon>
        <taxon>Actinomycetota</taxon>
        <taxon>Coriobacteriia</taxon>
        <taxon>Coriobacteriales</taxon>
        <taxon>Atopobiaceae</taxon>
        <taxon>Atopobium</taxon>
    </lineage>
</organism>
<dbReference type="Proteomes" id="UP000070675">
    <property type="component" value="Unassembled WGS sequence"/>
</dbReference>
<sequence length="40" mass="4371">MSIQGASMHTWAYVNTHQHTSTHVNTLVSTDSAGANTHYI</sequence>
<dbReference type="EMBL" id="LSCR01000001">
    <property type="protein sequence ID" value="KXB35672.1"/>
    <property type="molecule type" value="Genomic_DNA"/>
</dbReference>
<gene>
    <name evidence="1" type="ORF">HMPREF3192_00077</name>
</gene>
<dbReference type="STRING" id="1393034.HMPREF3192_00077"/>
<dbReference type="PATRIC" id="fig|1393034.3.peg.73"/>
<reference evidence="2" key="1">
    <citation type="submission" date="2016-01" db="EMBL/GenBank/DDBJ databases">
        <authorList>
            <person name="Mitreva M."/>
            <person name="Pepin K.H."/>
            <person name="Mihindukulasuriya K.A."/>
            <person name="Fulton R."/>
            <person name="Fronick C."/>
            <person name="O'Laughlin M."/>
            <person name="Miner T."/>
            <person name="Herter B."/>
            <person name="Rosa B.A."/>
            <person name="Cordes M."/>
            <person name="Tomlinson C."/>
            <person name="Wollam A."/>
            <person name="Palsikar V.B."/>
            <person name="Mardis E.R."/>
            <person name="Wilson R.K."/>
        </authorList>
    </citation>
    <scope>NUCLEOTIDE SEQUENCE [LARGE SCALE GENOMIC DNA]</scope>
    <source>
        <strain evidence="2">DNF00019</strain>
    </source>
</reference>
<dbReference type="AlphaFoldDB" id="A0A133XXJ4"/>
<proteinExistence type="predicted"/>
<evidence type="ECO:0000313" key="2">
    <source>
        <dbReference type="Proteomes" id="UP000070675"/>
    </source>
</evidence>